<feature type="compositionally biased region" description="Low complexity" evidence="7">
    <location>
        <begin position="194"/>
        <end position="220"/>
    </location>
</feature>
<evidence type="ECO:0000313" key="10">
    <source>
        <dbReference type="Proteomes" id="UP000314294"/>
    </source>
</evidence>
<keyword evidence="6" id="KW-0805">Transcription regulation</keyword>
<dbReference type="InterPro" id="IPR041588">
    <property type="entry name" value="Integrase_H2C2"/>
</dbReference>
<feature type="region of interest" description="Disordered" evidence="7">
    <location>
        <begin position="188"/>
        <end position="231"/>
    </location>
</feature>
<feature type="domain" description="THAP-type" evidence="8">
    <location>
        <begin position="120"/>
        <end position="201"/>
    </location>
</feature>
<dbReference type="Proteomes" id="UP000314294">
    <property type="component" value="Unassembled WGS sequence"/>
</dbReference>
<dbReference type="PANTHER" id="PTHR46600:SF7">
    <property type="entry name" value="SI:DKEY-228B2.6-RELATED"/>
    <property type="match status" value="1"/>
</dbReference>
<dbReference type="Gene3D" id="1.10.340.70">
    <property type="match status" value="1"/>
</dbReference>
<dbReference type="Pfam" id="PF17921">
    <property type="entry name" value="Integrase_H2C2"/>
    <property type="match status" value="1"/>
</dbReference>
<keyword evidence="6" id="KW-0175">Coiled coil</keyword>
<evidence type="ECO:0000256" key="3">
    <source>
        <dbReference type="ARBA" id="ARBA00022833"/>
    </source>
</evidence>
<protein>
    <recommendedName>
        <fullName evidence="6">THAP domain-containing protein 1</fullName>
    </recommendedName>
</protein>
<dbReference type="InterPro" id="IPR026516">
    <property type="entry name" value="THAP1/10"/>
</dbReference>
<evidence type="ECO:0000256" key="6">
    <source>
        <dbReference type="RuleBase" id="RU369073"/>
    </source>
</evidence>
<keyword evidence="10" id="KW-1185">Reference proteome</keyword>
<dbReference type="InterPro" id="IPR006612">
    <property type="entry name" value="THAP_Znf"/>
</dbReference>
<dbReference type="OrthoDB" id="6496718at2759"/>
<keyword evidence="6" id="KW-0804">Transcription</keyword>
<dbReference type="SMART" id="SM00980">
    <property type="entry name" value="THAP"/>
    <property type="match status" value="1"/>
</dbReference>
<dbReference type="AlphaFoldDB" id="A0A4Z2H272"/>
<dbReference type="SUPFAM" id="SSF57716">
    <property type="entry name" value="Glucocorticoid receptor-like (DNA-binding domain)"/>
    <property type="match status" value="1"/>
</dbReference>
<keyword evidence="1" id="KW-0479">Metal-binding</keyword>
<dbReference type="GO" id="GO:0008270">
    <property type="term" value="F:zinc ion binding"/>
    <property type="evidence" value="ECO:0007669"/>
    <property type="project" value="UniProtKB-KW"/>
</dbReference>
<name>A0A4Z2H272_9TELE</name>
<evidence type="ECO:0000256" key="4">
    <source>
        <dbReference type="ARBA" id="ARBA00023125"/>
    </source>
</evidence>
<dbReference type="GO" id="GO:0006357">
    <property type="term" value="P:regulation of transcription by RNA polymerase II"/>
    <property type="evidence" value="ECO:0007669"/>
    <property type="project" value="TreeGrafter"/>
</dbReference>
<keyword evidence="6" id="KW-0131">Cell cycle</keyword>
<proteinExistence type="inferred from homology"/>
<evidence type="ECO:0000256" key="7">
    <source>
        <dbReference type="SAM" id="MobiDB-lite"/>
    </source>
</evidence>
<dbReference type="Gene3D" id="6.20.210.20">
    <property type="entry name" value="THAP domain"/>
    <property type="match status" value="1"/>
</dbReference>
<keyword evidence="4 5" id="KW-0238">DNA-binding</keyword>
<comment type="similarity">
    <text evidence="6">Belongs to the THAP1 family.</text>
</comment>
<keyword evidence="3" id="KW-0862">Zinc</keyword>
<dbReference type="SMART" id="SM00692">
    <property type="entry name" value="DM3"/>
    <property type="match status" value="1"/>
</dbReference>
<comment type="caution">
    <text evidence="9">The sequence shown here is derived from an EMBL/GenBank/DDBJ whole genome shotgun (WGS) entry which is preliminary data.</text>
</comment>
<evidence type="ECO:0000259" key="8">
    <source>
        <dbReference type="PROSITE" id="PS50950"/>
    </source>
</evidence>
<accession>A0A4Z2H272</accession>
<evidence type="ECO:0000256" key="1">
    <source>
        <dbReference type="ARBA" id="ARBA00022723"/>
    </source>
</evidence>
<evidence type="ECO:0000256" key="5">
    <source>
        <dbReference type="PROSITE-ProRule" id="PRU00309"/>
    </source>
</evidence>
<keyword evidence="6" id="KW-0539">Nucleus</keyword>
<comment type="function">
    <text evidence="6">DNA-binding transcription regulator that regulates endothelial cell proliferation and G1/S cell-cycle progression. Specifically binds the 5'-[AT]NTNN[GT]GGCA[AGT]-3' core DNA sequence and acts by modulating expression of pRB-E2F cell-cycle target genes.</text>
</comment>
<dbReference type="Pfam" id="PF05485">
    <property type="entry name" value="THAP"/>
    <property type="match status" value="1"/>
</dbReference>
<dbReference type="InterPro" id="IPR038441">
    <property type="entry name" value="THAP_Znf_sf"/>
</dbReference>
<reference evidence="9 10" key="1">
    <citation type="submission" date="2019-03" db="EMBL/GenBank/DDBJ databases">
        <title>First draft genome of Liparis tanakae, snailfish: a comprehensive survey of snailfish specific genes.</title>
        <authorList>
            <person name="Kim W."/>
            <person name="Song I."/>
            <person name="Jeong J.-H."/>
            <person name="Kim D."/>
            <person name="Kim S."/>
            <person name="Ryu S."/>
            <person name="Song J.Y."/>
            <person name="Lee S.K."/>
        </authorList>
    </citation>
    <scope>NUCLEOTIDE SEQUENCE [LARGE SCALE GENOMIC DNA]</scope>
    <source>
        <tissue evidence="9">Muscle</tissue>
    </source>
</reference>
<dbReference type="EMBL" id="SRLO01000357">
    <property type="protein sequence ID" value="TNN59395.1"/>
    <property type="molecule type" value="Genomic_DNA"/>
</dbReference>
<dbReference type="PROSITE" id="PS50950">
    <property type="entry name" value="ZF_THAP"/>
    <property type="match status" value="1"/>
</dbReference>
<dbReference type="GO" id="GO:0001935">
    <property type="term" value="P:endothelial cell proliferation"/>
    <property type="evidence" value="ECO:0007669"/>
    <property type="project" value="UniProtKB-UniRule"/>
</dbReference>
<organism evidence="9 10">
    <name type="scientific">Liparis tanakae</name>
    <name type="common">Tanaka's snailfish</name>
    <dbReference type="NCBI Taxonomy" id="230148"/>
    <lineage>
        <taxon>Eukaryota</taxon>
        <taxon>Metazoa</taxon>
        <taxon>Chordata</taxon>
        <taxon>Craniata</taxon>
        <taxon>Vertebrata</taxon>
        <taxon>Euteleostomi</taxon>
        <taxon>Actinopterygii</taxon>
        <taxon>Neopterygii</taxon>
        <taxon>Teleostei</taxon>
        <taxon>Neoteleostei</taxon>
        <taxon>Acanthomorphata</taxon>
        <taxon>Eupercaria</taxon>
        <taxon>Perciformes</taxon>
        <taxon>Cottioidei</taxon>
        <taxon>Cottales</taxon>
        <taxon>Liparidae</taxon>
        <taxon>Liparis</taxon>
    </lineage>
</organism>
<dbReference type="GO" id="GO:0000978">
    <property type="term" value="F:RNA polymerase II cis-regulatory region sequence-specific DNA binding"/>
    <property type="evidence" value="ECO:0007669"/>
    <property type="project" value="TreeGrafter"/>
</dbReference>
<dbReference type="PANTHER" id="PTHR46600">
    <property type="entry name" value="THAP DOMAIN-CONTAINING"/>
    <property type="match status" value="1"/>
</dbReference>
<evidence type="ECO:0000256" key="2">
    <source>
        <dbReference type="ARBA" id="ARBA00022771"/>
    </source>
</evidence>
<keyword evidence="2 5" id="KW-0863">Zinc-finger</keyword>
<sequence>MPSFDLLNRVELYMRAGTFPLESSKSSKKVTKAASKHFIYKDGCLLRSYRGRLLRVVRSDEEVREILARYHDNNSHAGRVRVVKEIMLMYYWVGVTEAVKAWIQDCAVCQSRTPVEPPAPPVQFCLAYGCDASSYVHPQLSFHRFPKDAERRRRWLVLSQRDEGSLRTNSCLCSRHFEPACFSPSEAGQTTLSPDAVPTVPAEPAEPTVPTVVSAAAAATQEDEVKQRRRP</sequence>
<dbReference type="GO" id="GO:0003700">
    <property type="term" value="F:DNA-binding transcription factor activity"/>
    <property type="evidence" value="ECO:0007669"/>
    <property type="project" value="UniProtKB-UniRule"/>
</dbReference>
<evidence type="ECO:0000313" key="9">
    <source>
        <dbReference type="EMBL" id="TNN59395.1"/>
    </source>
</evidence>
<dbReference type="GO" id="GO:0005654">
    <property type="term" value="C:nucleoplasm"/>
    <property type="evidence" value="ECO:0007669"/>
    <property type="project" value="UniProtKB-SubCell"/>
</dbReference>
<gene>
    <name evidence="9" type="primary">Thap2</name>
    <name evidence="9" type="ORF">EYF80_030410</name>
</gene>
<comment type="subcellular location">
    <subcellularLocation>
        <location evidence="6">Nucleus</location>
        <location evidence="6">Nucleoplasm</location>
    </subcellularLocation>
</comment>